<evidence type="ECO:0000313" key="4">
    <source>
        <dbReference type="EMBL" id="TDR43421.1"/>
    </source>
</evidence>
<feature type="transmembrane region" description="Helical" evidence="1">
    <location>
        <begin position="12"/>
        <end position="31"/>
    </location>
</feature>
<dbReference type="Gene3D" id="3.40.30.10">
    <property type="entry name" value="Glutaredoxin"/>
    <property type="match status" value="1"/>
</dbReference>
<evidence type="ECO:0000313" key="5">
    <source>
        <dbReference type="Proteomes" id="UP000254330"/>
    </source>
</evidence>
<keyword evidence="1" id="KW-1133">Transmembrane helix</keyword>
<dbReference type="RefSeq" id="WP_109348491.1">
    <property type="nucleotide sequence ID" value="NZ_BJUE01000036.1"/>
</dbReference>
<dbReference type="EMBL" id="UGNP01000001">
    <property type="protein sequence ID" value="STX10675.1"/>
    <property type="molecule type" value="Genomic_DNA"/>
</dbReference>
<evidence type="ECO:0000313" key="3">
    <source>
        <dbReference type="EMBL" id="STX10675.1"/>
    </source>
</evidence>
<reference evidence="4 6" key="2">
    <citation type="submission" date="2019-03" db="EMBL/GenBank/DDBJ databases">
        <title>Genomic Encyclopedia of Type Strains, Phase IV (KMG-IV): sequencing the most valuable type-strain genomes for metagenomic binning, comparative biology and taxonomic classification.</title>
        <authorList>
            <person name="Goeker M."/>
        </authorList>
    </citation>
    <scope>NUCLEOTIDE SEQUENCE [LARGE SCALE GENOMIC DNA]</scope>
    <source>
        <strain evidence="4 6">DSM 20580</strain>
    </source>
</reference>
<dbReference type="EMBL" id="SNZG01000002">
    <property type="protein sequence ID" value="TDR43421.1"/>
    <property type="molecule type" value="Genomic_DNA"/>
</dbReference>
<dbReference type="Proteomes" id="UP000254330">
    <property type="component" value="Unassembled WGS sequence"/>
</dbReference>
<evidence type="ECO:0000256" key="1">
    <source>
        <dbReference type="SAM" id="Phobius"/>
    </source>
</evidence>
<dbReference type="Pfam" id="PF00085">
    <property type="entry name" value="Thioredoxin"/>
    <property type="match status" value="1"/>
</dbReference>
<dbReference type="CDD" id="cd02947">
    <property type="entry name" value="TRX_family"/>
    <property type="match status" value="1"/>
</dbReference>
<evidence type="ECO:0000259" key="2">
    <source>
        <dbReference type="PROSITE" id="PS51352"/>
    </source>
</evidence>
<dbReference type="PROSITE" id="PS51352">
    <property type="entry name" value="THIOREDOXIN_2"/>
    <property type="match status" value="1"/>
</dbReference>
<name>A0A2U3AH77_9BACL</name>
<dbReference type="Proteomes" id="UP000294641">
    <property type="component" value="Unassembled WGS sequence"/>
</dbReference>
<dbReference type="OrthoDB" id="32134at2"/>
<organism evidence="3 5">
    <name type="scientific">Kurthia zopfii</name>
    <dbReference type="NCBI Taxonomy" id="1650"/>
    <lineage>
        <taxon>Bacteria</taxon>
        <taxon>Bacillati</taxon>
        <taxon>Bacillota</taxon>
        <taxon>Bacilli</taxon>
        <taxon>Bacillales</taxon>
        <taxon>Caryophanaceae</taxon>
        <taxon>Kurthia</taxon>
    </lineage>
</organism>
<keyword evidence="1" id="KW-0812">Transmembrane</keyword>
<proteinExistence type="predicted"/>
<dbReference type="SUPFAM" id="SSF52833">
    <property type="entry name" value="Thioredoxin-like"/>
    <property type="match status" value="1"/>
</dbReference>
<dbReference type="InterPro" id="IPR013766">
    <property type="entry name" value="Thioredoxin_domain"/>
</dbReference>
<reference evidence="3 5" key="1">
    <citation type="submission" date="2018-06" db="EMBL/GenBank/DDBJ databases">
        <authorList>
            <consortium name="Pathogen Informatics"/>
            <person name="Doyle S."/>
        </authorList>
    </citation>
    <scope>NUCLEOTIDE SEQUENCE [LARGE SCALE GENOMIC DNA]</scope>
    <source>
        <strain evidence="3 5">NCTC10597</strain>
    </source>
</reference>
<gene>
    <name evidence="3" type="primary">trxA_5</name>
    <name evidence="4" type="ORF">DFR61_102104</name>
    <name evidence="3" type="ORF">NCTC10597_02425</name>
</gene>
<evidence type="ECO:0000313" key="6">
    <source>
        <dbReference type="Proteomes" id="UP000294641"/>
    </source>
</evidence>
<accession>A0A2U3AH77</accession>
<sequence length="168" mass="19007">MANKQKKKSNAGVLIIIAVVIVAIFGALWFINNSSNDKKEESSSLYGDHKIKTQSTIDQLKDPNYQSIILPKDLKKEIDSGKGTFAYFFSPECVHCQQVTPKLMPIAKDADVKINQYNMLEFTDGWTDYNIEATPTLAYFKDGKEVGRIVGDQPDENFTKFLDEMKNK</sequence>
<feature type="domain" description="Thioredoxin" evidence="2">
    <location>
        <begin position="51"/>
        <end position="167"/>
    </location>
</feature>
<dbReference type="InterPro" id="IPR036249">
    <property type="entry name" value="Thioredoxin-like_sf"/>
</dbReference>
<keyword evidence="6" id="KW-1185">Reference proteome</keyword>
<dbReference type="AlphaFoldDB" id="A0A2U3AH77"/>
<comment type="caution">
    <text evidence="3">The sequence shown here is derived from an EMBL/GenBank/DDBJ whole genome shotgun (WGS) entry which is preliminary data.</text>
</comment>
<keyword evidence="1" id="KW-0472">Membrane</keyword>
<protein>
    <submittedName>
        <fullName evidence="3">Thioredoxin</fullName>
    </submittedName>
</protein>